<comment type="caution">
    <text evidence="6">The sequence shown here is derived from an EMBL/GenBank/DDBJ whole genome shotgun (WGS) entry which is preliminary data.</text>
</comment>
<accession>A0ABQ3EJD8</accession>
<gene>
    <name evidence="6" type="primary">mexR</name>
    <name evidence="6" type="ORF">GCM10007094_34650</name>
</gene>
<sequence length="206" mass="22553">MSTTKKTGRPRKFDKNEALAAAVNVFWAKGYDGASMKDLTEAMGINGPSLYSTFGDKRELYLQAIDSYAANGGCAPLVAFETEPNIELAVRAFMDAVIEYATHHDSGAKGCFLASSVSTSCGEVMGVQELLSNAVEDTDQRLANRFEAEKEKGTLPANFPSLERARLMFDLRQGHVFRARAGLSEDQMHDDLDYRARMILAKPGSI</sequence>
<evidence type="ECO:0000256" key="3">
    <source>
        <dbReference type="ARBA" id="ARBA00023163"/>
    </source>
</evidence>
<evidence type="ECO:0000259" key="5">
    <source>
        <dbReference type="PROSITE" id="PS50977"/>
    </source>
</evidence>
<dbReference type="Pfam" id="PF00440">
    <property type="entry name" value="TetR_N"/>
    <property type="match status" value="1"/>
</dbReference>
<dbReference type="SUPFAM" id="SSF46689">
    <property type="entry name" value="Homeodomain-like"/>
    <property type="match status" value="1"/>
</dbReference>
<dbReference type="InterPro" id="IPR036271">
    <property type="entry name" value="Tet_transcr_reg_TetR-rel_C_sf"/>
</dbReference>
<evidence type="ECO:0000256" key="2">
    <source>
        <dbReference type="ARBA" id="ARBA00023125"/>
    </source>
</evidence>
<dbReference type="Gene3D" id="1.10.357.10">
    <property type="entry name" value="Tetracycline Repressor, domain 2"/>
    <property type="match status" value="1"/>
</dbReference>
<keyword evidence="3" id="KW-0804">Transcription</keyword>
<proteinExistence type="predicted"/>
<feature type="domain" description="HTH tetR-type" evidence="5">
    <location>
        <begin position="12"/>
        <end position="72"/>
    </location>
</feature>
<reference evidence="7" key="1">
    <citation type="journal article" date="2019" name="Int. J. Syst. Evol. Microbiol.">
        <title>The Global Catalogue of Microorganisms (GCM) 10K type strain sequencing project: providing services to taxonomists for standard genome sequencing and annotation.</title>
        <authorList>
            <consortium name="The Broad Institute Genomics Platform"/>
            <consortium name="The Broad Institute Genome Sequencing Center for Infectious Disease"/>
            <person name="Wu L."/>
            <person name="Ma J."/>
        </authorList>
    </citation>
    <scope>NUCLEOTIDE SEQUENCE [LARGE SCALE GENOMIC DNA]</scope>
    <source>
        <strain evidence="7">KCTC 12861</strain>
    </source>
</reference>
<organism evidence="6 7">
    <name type="scientific">Pseudovibrio japonicus</name>
    <dbReference type="NCBI Taxonomy" id="366534"/>
    <lineage>
        <taxon>Bacteria</taxon>
        <taxon>Pseudomonadati</taxon>
        <taxon>Pseudomonadota</taxon>
        <taxon>Alphaproteobacteria</taxon>
        <taxon>Hyphomicrobiales</taxon>
        <taxon>Stappiaceae</taxon>
        <taxon>Pseudovibrio</taxon>
    </lineage>
</organism>
<dbReference type="InterPro" id="IPR009057">
    <property type="entry name" value="Homeodomain-like_sf"/>
</dbReference>
<keyword evidence="7" id="KW-1185">Reference proteome</keyword>
<keyword evidence="2 4" id="KW-0238">DNA-binding</keyword>
<evidence type="ECO:0000313" key="7">
    <source>
        <dbReference type="Proteomes" id="UP000637980"/>
    </source>
</evidence>
<dbReference type="PROSITE" id="PS50977">
    <property type="entry name" value="HTH_TETR_2"/>
    <property type="match status" value="1"/>
</dbReference>
<name>A0ABQ3EJD8_9HYPH</name>
<evidence type="ECO:0000256" key="4">
    <source>
        <dbReference type="PROSITE-ProRule" id="PRU00335"/>
    </source>
</evidence>
<protein>
    <submittedName>
        <fullName evidence="6">TetR family transcriptional regulator</fullName>
    </submittedName>
</protein>
<feature type="DNA-binding region" description="H-T-H motif" evidence="4">
    <location>
        <begin position="35"/>
        <end position="54"/>
    </location>
</feature>
<evidence type="ECO:0000256" key="1">
    <source>
        <dbReference type="ARBA" id="ARBA00023015"/>
    </source>
</evidence>
<dbReference type="PANTHER" id="PTHR47506">
    <property type="entry name" value="TRANSCRIPTIONAL REGULATORY PROTEIN"/>
    <property type="match status" value="1"/>
</dbReference>
<dbReference type="Proteomes" id="UP000637980">
    <property type="component" value="Unassembled WGS sequence"/>
</dbReference>
<dbReference type="Gene3D" id="1.10.10.60">
    <property type="entry name" value="Homeodomain-like"/>
    <property type="match status" value="1"/>
</dbReference>
<dbReference type="PANTHER" id="PTHR47506:SF1">
    <property type="entry name" value="HTH-TYPE TRANSCRIPTIONAL REGULATOR YJDC"/>
    <property type="match status" value="1"/>
</dbReference>
<dbReference type="SUPFAM" id="SSF48498">
    <property type="entry name" value="Tetracyclin repressor-like, C-terminal domain"/>
    <property type="match status" value="1"/>
</dbReference>
<dbReference type="RefSeq" id="WP_189438067.1">
    <property type="nucleotide sequence ID" value="NZ_BMXE01000007.1"/>
</dbReference>
<keyword evidence="1" id="KW-0805">Transcription regulation</keyword>
<dbReference type="InterPro" id="IPR001647">
    <property type="entry name" value="HTH_TetR"/>
</dbReference>
<evidence type="ECO:0000313" key="6">
    <source>
        <dbReference type="EMBL" id="GHB42465.1"/>
    </source>
</evidence>
<dbReference type="EMBL" id="BMXE01000007">
    <property type="protein sequence ID" value="GHB42465.1"/>
    <property type="molecule type" value="Genomic_DNA"/>
</dbReference>